<dbReference type="AlphaFoldDB" id="A0A7I4YVS8"/>
<organism evidence="1 2">
    <name type="scientific">Haemonchus contortus</name>
    <name type="common">Barber pole worm</name>
    <dbReference type="NCBI Taxonomy" id="6289"/>
    <lineage>
        <taxon>Eukaryota</taxon>
        <taxon>Metazoa</taxon>
        <taxon>Ecdysozoa</taxon>
        <taxon>Nematoda</taxon>
        <taxon>Chromadorea</taxon>
        <taxon>Rhabditida</taxon>
        <taxon>Rhabditina</taxon>
        <taxon>Rhabditomorpha</taxon>
        <taxon>Strongyloidea</taxon>
        <taxon>Trichostrongylidae</taxon>
        <taxon>Haemonchus</taxon>
    </lineage>
</organism>
<proteinExistence type="predicted"/>
<sequence length="95" mass="10871">MGSEVPGFRKTAVKLKLRTSLHELYQNSLPSWSARYRPESPNAVRFVRNLYDTLPMFLSTTTASLRRKGGILVLVPLSLMFSKRLFLRLPQAFTV</sequence>
<evidence type="ECO:0000313" key="2">
    <source>
        <dbReference type="WBParaSite" id="HCON_00151275-00001"/>
    </source>
</evidence>
<evidence type="ECO:0000313" key="1">
    <source>
        <dbReference type="Proteomes" id="UP000025227"/>
    </source>
</evidence>
<dbReference type="Proteomes" id="UP000025227">
    <property type="component" value="Unplaced"/>
</dbReference>
<reference evidence="2" key="1">
    <citation type="submission" date="2020-12" db="UniProtKB">
        <authorList>
            <consortium name="WormBaseParasite"/>
        </authorList>
    </citation>
    <scope>IDENTIFICATION</scope>
    <source>
        <strain evidence="2">MHco3</strain>
    </source>
</reference>
<name>A0A7I4YVS8_HAECO</name>
<accession>A0A7I4YVS8</accession>
<protein>
    <submittedName>
        <fullName evidence="2">Uncharacterized protein</fullName>
    </submittedName>
</protein>
<keyword evidence="1" id="KW-1185">Reference proteome</keyword>
<dbReference type="WBParaSite" id="HCON_00151275-00001">
    <property type="protein sequence ID" value="HCON_00151275-00001"/>
    <property type="gene ID" value="HCON_00151275"/>
</dbReference>